<dbReference type="Pfam" id="PF13407">
    <property type="entry name" value="Peripla_BP_4"/>
    <property type="match status" value="1"/>
</dbReference>
<dbReference type="GO" id="GO:0030313">
    <property type="term" value="C:cell envelope"/>
    <property type="evidence" value="ECO:0007669"/>
    <property type="project" value="UniProtKB-SubCell"/>
</dbReference>
<comment type="caution">
    <text evidence="6">The sequence shown here is derived from an EMBL/GenBank/DDBJ whole genome shotgun (WGS) entry which is preliminary data.</text>
</comment>
<dbReference type="Pfam" id="PF10518">
    <property type="entry name" value="TAT_signal"/>
    <property type="match status" value="1"/>
</dbReference>
<dbReference type="STRING" id="1752398.A8M32_09965"/>
<protein>
    <submittedName>
        <fullName evidence="6">Ribose ABC transporter substrate-binding protein</fullName>
    </submittedName>
</protein>
<dbReference type="InterPro" id="IPR006311">
    <property type="entry name" value="TAT_signal"/>
</dbReference>
<dbReference type="PROSITE" id="PS51318">
    <property type="entry name" value="TAT"/>
    <property type="match status" value="1"/>
</dbReference>
<feature type="domain" description="Periplasmic binding protein" evidence="5">
    <location>
        <begin position="36"/>
        <end position="289"/>
    </location>
</feature>
<name>A0A1E3VC38_9HYPH</name>
<accession>A0A1E3VC38</accession>
<dbReference type="SUPFAM" id="SSF53822">
    <property type="entry name" value="Periplasmic binding protein-like I"/>
    <property type="match status" value="1"/>
</dbReference>
<dbReference type="EMBL" id="LYBW01000056">
    <property type="protein sequence ID" value="ODR91139.1"/>
    <property type="molecule type" value="Genomic_DNA"/>
</dbReference>
<dbReference type="AlphaFoldDB" id="A0A1E3VC38"/>
<feature type="chain" id="PRO_5009138140" evidence="4">
    <location>
        <begin position="31"/>
        <end position="316"/>
    </location>
</feature>
<evidence type="ECO:0000256" key="1">
    <source>
        <dbReference type="ARBA" id="ARBA00004196"/>
    </source>
</evidence>
<dbReference type="CDD" id="cd06308">
    <property type="entry name" value="PBP1_sensor_kinase-like"/>
    <property type="match status" value="1"/>
</dbReference>
<dbReference type="Proteomes" id="UP000094342">
    <property type="component" value="Unassembled WGS sequence"/>
</dbReference>
<organism evidence="6 7">
    <name type="scientific">Sinorhizobium alkalisoli</name>
    <dbReference type="NCBI Taxonomy" id="1752398"/>
    <lineage>
        <taxon>Bacteria</taxon>
        <taxon>Pseudomonadati</taxon>
        <taxon>Pseudomonadota</taxon>
        <taxon>Alphaproteobacteria</taxon>
        <taxon>Hyphomicrobiales</taxon>
        <taxon>Rhizobiaceae</taxon>
        <taxon>Sinorhizobium/Ensifer group</taxon>
        <taxon>Sinorhizobium</taxon>
    </lineage>
</organism>
<reference evidence="7" key="1">
    <citation type="submission" date="2016-05" db="EMBL/GenBank/DDBJ databases">
        <authorList>
            <person name="Li Y."/>
        </authorList>
    </citation>
    <scope>NUCLEOTIDE SEQUENCE [LARGE SCALE GENOMIC DNA]</scope>
    <source>
        <strain evidence="7">YIC4027</strain>
    </source>
</reference>
<dbReference type="PANTHER" id="PTHR46847">
    <property type="entry name" value="D-ALLOSE-BINDING PERIPLASMIC PROTEIN-RELATED"/>
    <property type="match status" value="1"/>
</dbReference>
<comment type="similarity">
    <text evidence="2">Belongs to the bacterial solute-binding protein 2 family.</text>
</comment>
<dbReference type="InterPro" id="IPR028082">
    <property type="entry name" value="Peripla_BP_I"/>
</dbReference>
<dbReference type="RefSeq" id="WP_069458247.1">
    <property type="nucleotide sequence ID" value="NZ_LYBW01000056.1"/>
</dbReference>
<evidence type="ECO:0000256" key="4">
    <source>
        <dbReference type="SAM" id="SignalP"/>
    </source>
</evidence>
<gene>
    <name evidence="6" type="ORF">A8M32_09965</name>
</gene>
<sequence length="316" mass="33495">MNTNRRQFLKLTAALTTAAALAGSARGAFAADKIKIGFSQGTMNHPWRIAMVEVNKKFAEANYPEVELIVTDGNNDASKQVADVESLVAQGINVLVISPLTAQALTPVVKDAMANGIPVLTLDRKVNTEVTCHMGGANLPLGEGAAKFLMNALPDGAKIIELQGTAGASATLDRHKGFAEVIAGNSKYEVVADQNCDYTRDKAVKFMEDMVQRFKAGEIQAVYAHNDEMALGAVQVLEAAGRLDGVKVIGMDGQNNAFDAIKAGKMSACFIYPYCAPEGIQAAHKIAKGEAIEKEIVLPTVEVTSANVDQFVGKGI</sequence>
<evidence type="ECO:0000313" key="6">
    <source>
        <dbReference type="EMBL" id="ODR91139.1"/>
    </source>
</evidence>
<proteinExistence type="inferred from homology"/>
<keyword evidence="7" id="KW-1185">Reference proteome</keyword>
<evidence type="ECO:0000259" key="5">
    <source>
        <dbReference type="Pfam" id="PF13407"/>
    </source>
</evidence>
<comment type="subcellular location">
    <subcellularLocation>
        <location evidence="1">Cell envelope</location>
    </subcellularLocation>
</comment>
<feature type="signal peptide" evidence="4">
    <location>
        <begin position="1"/>
        <end position="30"/>
    </location>
</feature>
<keyword evidence="3 4" id="KW-0732">Signal</keyword>
<dbReference type="InterPro" id="IPR019546">
    <property type="entry name" value="TAT_signal_bac_arc"/>
</dbReference>
<dbReference type="GO" id="GO:0030246">
    <property type="term" value="F:carbohydrate binding"/>
    <property type="evidence" value="ECO:0007669"/>
    <property type="project" value="UniProtKB-ARBA"/>
</dbReference>
<evidence type="ECO:0000313" key="7">
    <source>
        <dbReference type="Proteomes" id="UP000094342"/>
    </source>
</evidence>
<dbReference type="Gene3D" id="3.40.50.2300">
    <property type="match status" value="2"/>
</dbReference>
<dbReference type="OrthoDB" id="9813037at2"/>
<dbReference type="InterPro" id="IPR025997">
    <property type="entry name" value="SBP_2_dom"/>
</dbReference>
<evidence type="ECO:0000256" key="3">
    <source>
        <dbReference type="ARBA" id="ARBA00022729"/>
    </source>
</evidence>
<evidence type="ECO:0000256" key="2">
    <source>
        <dbReference type="ARBA" id="ARBA00007639"/>
    </source>
</evidence>
<dbReference type="PANTHER" id="PTHR46847:SF1">
    <property type="entry name" value="D-ALLOSE-BINDING PERIPLASMIC PROTEIN-RELATED"/>
    <property type="match status" value="1"/>
</dbReference>